<dbReference type="InterPro" id="IPR056884">
    <property type="entry name" value="NPHP3-like_N"/>
</dbReference>
<feature type="repeat" description="ANK" evidence="3">
    <location>
        <begin position="1475"/>
        <end position="1501"/>
    </location>
</feature>
<feature type="region of interest" description="Disordered" evidence="4">
    <location>
        <begin position="349"/>
        <end position="407"/>
    </location>
</feature>
<dbReference type="OrthoDB" id="341259at2759"/>
<dbReference type="PRINTS" id="PR01415">
    <property type="entry name" value="ANKYRIN"/>
</dbReference>
<accession>F9FRP4</accession>
<reference evidence="6" key="1">
    <citation type="journal article" date="2012" name="Mol. Plant Microbe Interact.">
        <title>A highly conserved effector in Fusarium oxysporum is required for full virulence on Arabidopsis.</title>
        <authorList>
            <person name="Thatcher L.F."/>
            <person name="Gardiner D.M."/>
            <person name="Kazan K."/>
            <person name="Manners J."/>
        </authorList>
    </citation>
    <scope>NUCLEOTIDE SEQUENCE [LARGE SCALE GENOMIC DNA]</scope>
    <source>
        <strain evidence="6">Fo5176</strain>
    </source>
</reference>
<dbReference type="EMBL" id="AFQF01002526">
    <property type="protein sequence ID" value="EGU80426.1"/>
    <property type="molecule type" value="Genomic_DNA"/>
</dbReference>
<dbReference type="PROSITE" id="PS50297">
    <property type="entry name" value="ANK_REP_REGION"/>
    <property type="match status" value="7"/>
</dbReference>
<dbReference type="SUPFAM" id="SSF48403">
    <property type="entry name" value="Ankyrin repeat"/>
    <property type="match status" value="3"/>
</dbReference>
<evidence type="ECO:0000256" key="1">
    <source>
        <dbReference type="ARBA" id="ARBA00022737"/>
    </source>
</evidence>
<feature type="repeat" description="ANK" evidence="3">
    <location>
        <begin position="1443"/>
        <end position="1475"/>
    </location>
</feature>
<feature type="repeat" description="ANK" evidence="3">
    <location>
        <begin position="1337"/>
        <end position="1369"/>
    </location>
</feature>
<evidence type="ECO:0000256" key="4">
    <source>
        <dbReference type="SAM" id="MobiDB-lite"/>
    </source>
</evidence>
<proteinExistence type="predicted"/>
<feature type="compositionally biased region" description="Basic and acidic residues" evidence="4">
    <location>
        <begin position="376"/>
        <end position="398"/>
    </location>
</feature>
<dbReference type="Pfam" id="PF24883">
    <property type="entry name" value="NPHP3_N"/>
    <property type="match status" value="1"/>
</dbReference>
<organism evidence="6">
    <name type="scientific">Fusarium oxysporum (strain Fo5176)</name>
    <name type="common">Fusarium vascular wilt</name>
    <dbReference type="NCBI Taxonomy" id="660025"/>
    <lineage>
        <taxon>Eukaryota</taxon>
        <taxon>Fungi</taxon>
        <taxon>Dikarya</taxon>
        <taxon>Ascomycota</taxon>
        <taxon>Pezizomycotina</taxon>
        <taxon>Sordariomycetes</taxon>
        <taxon>Hypocreomycetidae</taxon>
        <taxon>Hypocreales</taxon>
        <taxon>Nectriaceae</taxon>
        <taxon>Fusarium</taxon>
        <taxon>Fusarium oxysporum species complex</taxon>
    </lineage>
</organism>
<sequence length="2201" mass="243725">MNEIENDHDISDDENNEFLDIDDLLESTPVSIGLNISAGKNNEFHTRNDLAAPFQRSTITERQGITQVQCFSREIIHGYLSPDGKNATLLVYDLHLDTTKTSRRIREAQDKFEFRSSNPGSSTPQIAKIAPYGSKSLLPTSAEESKALGYGLSAGASQFVSVESSAKWEKTVNQTKNDAARVAGGFLCNDYGKQVGAQWILFENKLVASGTPRFMRFAILLDRENDEEEFKCKVTIDASGDWKTVLGGLVGSTPPDDPILFDPVLPPTNKLRKAYDIENLGSLDLDEFVEIEFDKPLKKVGGAGVTVSLHMPVSADDLLTGFFCSHGKSSERQGGILGTFVNFLRKTKGSGMSDSGSDSGSSSDDLVPSQHPSVQEQDKNQDKQINDAEDTKEQKEESGANVGEAVSDSNLITSAGAEIKDEALSLVWQELPSDSDTGDQAAEARLIDFIVIPGVYGNWTDKDFGLSPGSGSSAWVTKFAEEGWEKPKNPQSYCRVFRFECNPSEIFSGHRSREAIHRVALRLLNGLRSKRSGESKKRLIYLISHDIGGTIVKDALVTASLDRSSWQDISEMTRVLVFNGCPHRQRDTADLETRLASFLYENYSQDSGKPRPSAASISGLNRAIIQVNGLFITSHIALRSWIINLHSHGENSKGGFDAYCATLGIPLERTLTAPTGTDYSPLTQYLAKIEPDIREPKDSIGPRQYAQERKLLALASPIYPLRNKVEPNPLADLPDYQSWLNSPCPQILYLHGSHRVRDVAESVFYALEDEATKVKRRANVLYFSFDRFDVRADSIRDMIATFLAQICNHHPKLGPALNRLCIQIENERGWTETDLIQFFEMFRISAEVEQTMIVINHFDECTKGSRKRFLDHITDKYYNDETPWKIVVTSHEPAALTEELSGPFCVPVDISSEELGDLAMNSFEGDIQAMISSRGDLNFKEEQIRTELRFTEKLDPPVRHILFEQLRVRDEWPDEISTDAIFGSLNFTQQGDDNDKIMVSVLHAVLKRYTDQDSLERLLSWLLYAVRPLTIWEFATIISFSDEREHRKVSPSFMAVEKLVEKVEKDFAGILEVDHNEVKFKHPCFHEIMVNGDPSTQNAEEKAYPWNKIKAKAHNLIQGMCLDYLSRDSVQEYVRQTFAVTDSTTFETPPFPDRTNLASYAIQAWAHHYSLSSPLPDISALSSKKDLIQTLAKAQWCLANPATRRSPCFQSLFPIFAGLGLPNVVEPLGSDDALRGLVEAAGKGQKQVVEDLLGEYDFTPDETWEVLKVASSAGHEELMNTLLDKIEAKGKIPTDFEWPPVLIYRVANLGLEGFAERILTLGCPPDPDVDWRNETSMQASPLYQAACHGYTNSVRVLLKHGASIDYKSLSGRNPLHKAALEGHTETVKALLEESQVNIDCTSESSFTPLYLAVLGGNHDTVKLLLEKGADPNMGIPDTYTGDDQWTPLLAATDDGFKKCIRLLLDNGANPNLPGPSGPPLHWAVIRGRVDVLDMLLEADANPRSELLKKPLLFSAVGDELEGTGLPMLERLLELNLDVNGKDSDGVTALLAALLSYPRQDFEATSLGPTDALRDAVIKMLLEHGADPNNRPSSIYSPLMRSVSAKQYRATEMLLEAGANPNKEVLERLSPLITAIYVPELARLLLQHGARPEIGSKEGWTNLTYAACKGYKETAEVLLEYGASVDTPFGAPIEYPARIGSFTELCAKSEFTGMTAIMFAAWQGHHEFVRLLAEAGADLQHTGGIFEDSPPMVFSSGKTLSALLEFPTRIDLNVTDPLKKSALHRRRTTIDDMRRLINAGADIELTESTGSTPLVLFAGSDLEKVKLLVKRGANVNHISPWEGSPLHQACKAGSFDSIKFLVENGADLTSVHRYDGIPLQSLCAPDEAIDPQQHEEMVRYLLSEYKKQSVKITTESGIFGYLVNSAAFGSSPAILNYILEQEDVTVDVKDDMGRMPVHLAAFSGLPSFDAILERGGDVNAKDKQGRTALHWAAQADDKLDIDIPDIDGWTPLCWALRGDLPLTQRESVRQPSLRLDVVKLLIEKGAKTAVVVSYKEEKWTPLSIARFHSSDPEIISLLENGIGTTDEEGMENTDKDDTKSRAQTPVKKGVKEDSAFCDYCLSQMYGLFWGCETCEWFCLCFKCYQHAEMLHPAHNSFEQKGEEEFEEGEAEASTTANSGSSDSQSNSGSDSGGSEDQNGDDI</sequence>
<feature type="domain" description="Nephrocystin 3-like N-terminal" evidence="5">
    <location>
        <begin position="733"/>
        <end position="890"/>
    </location>
</feature>
<feature type="compositionally biased region" description="Low complexity" evidence="4">
    <location>
        <begin position="2176"/>
        <end position="2195"/>
    </location>
</feature>
<dbReference type="Pfam" id="PF12796">
    <property type="entry name" value="Ank_2"/>
    <property type="match status" value="5"/>
</dbReference>
<comment type="caution">
    <text evidence="6">The sequence shown here is derived from an EMBL/GenBank/DDBJ whole genome shotgun (WGS) entry which is preliminary data.</text>
</comment>
<keyword evidence="1" id="KW-0677">Repeat</keyword>
<protein>
    <recommendedName>
        <fullName evidence="5">Nephrocystin 3-like N-terminal domain-containing protein</fullName>
    </recommendedName>
</protein>
<feature type="repeat" description="ANK" evidence="3">
    <location>
        <begin position="1843"/>
        <end position="1872"/>
    </location>
</feature>
<keyword evidence="2 3" id="KW-0040">ANK repeat</keyword>
<dbReference type="PANTHER" id="PTHR24123">
    <property type="entry name" value="ANKYRIN REPEAT-CONTAINING"/>
    <property type="match status" value="1"/>
</dbReference>
<feature type="region of interest" description="Disordered" evidence="4">
    <location>
        <begin position="2081"/>
        <end position="2104"/>
    </location>
</feature>
<dbReference type="SUPFAM" id="SSF140860">
    <property type="entry name" value="Pseudo ankyrin repeat-like"/>
    <property type="match status" value="1"/>
</dbReference>
<dbReference type="InterPro" id="IPR036770">
    <property type="entry name" value="Ankyrin_rpt-contain_sf"/>
</dbReference>
<feature type="repeat" description="ANK" evidence="3">
    <location>
        <begin position="1404"/>
        <end position="1432"/>
    </location>
</feature>
<name>F9FRP4_FUSOF</name>
<feature type="repeat" description="ANK" evidence="3">
    <location>
        <begin position="1370"/>
        <end position="1392"/>
    </location>
</feature>
<evidence type="ECO:0000313" key="6">
    <source>
        <dbReference type="EMBL" id="EGU80426.1"/>
    </source>
</evidence>
<evidence type="ECO:0000256" key="3">
    <source>
        <dbReference type="PROSITE-ProRule" id="PRU00023"/>
    </source>
</evidence>
<dbReference type="PROSITE" id="PS50088">
    <property type="entry name" value="ANK_REPEAT"/>
    <property type="match status" value="8"/>
</dbReference>
<dbReference type="Pfam" id="PF00023">
    <property type="entry name" value="Ank"/>
    <property type="match status" value="1"/>
</dbReference>
<evidence type="ECO:0000256" key="2">
    <source>
        <dbReference type="ARBA" id="ARBA00023043"/>
    </source>
</evidence>
<dbReference type="SMART" id="SM00248">
    <property type="entry name" value="ANK"/>
    <property type="match status" value="15"/>
</dbReference>
<evidence type="ECO:0000259" key="5">
    <source>
        <dbReference type="Pfam" id="PF24883"/>
    </source>
</evidence>
<dbReference type="SUPFAM" id="SSF57850">
    <property type="entry name" value="RING/U-box"/>
    <property type="match status" value="1"/>
</dbReference>
<dbReference type="InterPro" id="IPR051165">
    <property type="entry name" value="Multifunctional_ANK_Repeat"/>
</dbReference>
<dbReference type="Gene3D" id="1.25.40.20">
    <property type="entry name" value="Ankyrin repeat-containing domain"/>
    <property type="match status" value="3"/>
</dbReference>
<gene>
    <name evidence="6" type="ORF">FOXB_09075</name>
</gene>
<feature type="repeat" description="ANK" evidence="3">
    <location>
        <begin position="1711"/>
        <end position="1743"/>
    </location>
</feature>
<feature type="repeat" description="ANK" evidence="3">
    <location>
        <begin position="1657"/>
        <end position="1685"/>
    </location>
</feature>
<dbReference type="STRING" id="660025.F9FRP4"/>
<dbReference type="InterPro" id="IPR002110">
    <property type="entry name" value="Ankyrin_rpt"/>
</dbReference>
<dbReference type="PANTHER" id="PTHR24123:SF33">
    <property type="entry name" value="PROTEIN HOS4"/>
    <property type="match status" value="1"/>
</dbReference>
<feature type="compositionally biased region" description="Low complexity" evidence="4">
    <location>
        <begin position="349"/>
        <end position="365"/>
    </location>
</feature>
<feature type="region of interest" description="Disordered" evidence="4">
    <location>
        <begin position="2157"/>
        <end position="2201"/>
    </location>
</feature>